<dbReference type="CDD" id="cd00201">
    <property type="entry name" value="WW"/>
    <property type="match status" value="2"/>
</dbReference>
<sequence>MASPQPQSNVVQTTPQPLMHQRSVARKPVGRPVGTPSQSISLPHRPAPQQQHPQAGYPPHIQQQQQQHVQQQRPQSYHPGQQVQPVYHRQIPQQIHQAQPIAHPGQAIQHQGAQPAQYPPQQQQQQSNPHPQHPPTHQQPIQYQQAHQQAPLQQYQQQQQLPQQHVQAQHPQQQPFSPTNPSPNPSLQTTLPNTHQAHPQQSPASPTPQIHRVDTANNNIGSFVADHGRPGSISGSSAGIATPATTVATPSVAGTPQWGPNVAPNAAQQPPVSQQAPAVQHVPVQQSPAMQHAPGAQQPHPAQYAPTAQQTPAVQQTIPAQHTPAPPHNLPVQHAPAIQPTQAVQATPAADLRRTSTGQPQLCNHCRKGKRTLSEPLLSLTLPGIPLNVSVYTCLICSTAHITTNFCVWCFTSNAVNASHSHDKSYYATESDPRVQSSVQDATTQMWTIRKNVSGRLWYTHNSTGLKTHLKPTAAALFGFSGLPPGWDERKTPDGQTFYFNKRLGTSSWVKPANSLPDGWRELRTPDMTPFYINEQLGLSTWDRPGQQPRAAKQGKQVIVRKARPGQPNQPQNVGDSILSATVNAARLTGQGVEMASRQVGKLGKKKNWRKMGRMLNTVNSFGGVGSGSDGEYDDSYNDDGDFGFGGDDSGGLQDQQQGQFQQSFDYQQSSFSQPQQSFSFEDNQQSMFQQPAYEQQSTFEYSVQTEQPAFEQPAFDQQPAFGQQPEQFSVTTEVSYTMNEGQPTFEQEVHYTQTYEQQPGFEVQQQTTFEATSTQEPILTQQTTSYETVITSEQVGTEPPIQMTEQPVYQVTAQETYPTQPYVYDPTQMPQQQVTISYTVPDYAAEPAPLFTSQTQVQQSAYPVFMQNNQPEIITSDVPLVEVPGTPDNTTLIVSSGYGGNDILAGTSLATENNTAPISQVSTPAPQDSIVVEVTVQSTPTPGLETTASPAPVVVQEYDASAKPASIVTVDTVQPVDYDVGARCNALI</sequence>
<name>A0A8H5K0E0_9HYPO</name>
<dbReference type="Proteomes" id="UP000574317">
    <property type="component" value="Unassembled WGS sequence"/>
</dbReference>
<feature type="compositionally biased region" description="Low complexity" evidence="1">
    <location>
        <begin position="90"/>
        <end position="177"/>
    </location>
</feature>
<feature type="region of interest" description="Disordered" evidence="1">
    <location>
        <begin position="342"/>
        <end position="361"/>
    </location>
</feature>
<feature type="domain" description="WW" evidence="2">
    <location>
        <begin position="514"/>
        <end position="547"/>
    </location>
</feature>
<feature type="region of interest" description="Disordered" evidence="1">
    <location>
        <begin position="220"/>
        <end position="239"/>
    </location>
</feature>
<feature type="compositionally biased region" description="Polar residues" evidence="1">
    <location>
        <begin position="1"/>
        <end position="16"/>
    </location>
</feature>
<feature type="domain" description="WW" evidence="2">
    <location>
        <begin position="481"/>
        <end position="514"/>
    </location>
</feature>
<gene>
    <name evidence="3" type="ORF">FNAPI_2072</name>
</gene>
<feature type="compositionally biased region" description="Low complexity" evidence="1">
    <location>
        <begin position="43"/>
        <end position="75"/>
    </location>
</feature>
<dbReference type="SUPFAM" id="SSF51045">
    <property type="entry name" value="WW domain"/>
    <property type="match status" value="2"/>
</dbReference>
<protein>
    <submittedName>
        <fullName evidence="3">Tpa inducible</fullName>
    </submittedName>
</protein>
<evidence type="ECO:0000256" key="1">
    <source>
        <dbReference type="SAM" id="MobiDB-lite"/>
    </source>
</evidence>
<keyword evidence="4" id="KW-1185">Reference proteome</keyword>
<dbReference type="PROSITE" id="PS01159">
    <property type="entry name" value="WW_DOMAIN_1"/>
    <property type="match status" value="2"/>
</dbReference>
<feature type="compositionally biased region" description="Polar residues" evidence="1">
    <location>
        <begin position="191"/>
        <end position="208"/>
    </location>
</feature>
<dbReference type="PROSITE" id="PS50020">
    <property type="entry name" value="WW_DOMAIN_2"/>
    <property type="match status" value="2"/>
</dbReference>
<dbReference type="AlphaFoldDB" id="A0A8H5K0E0"/>
<organism evidence="3 4">
    <name type="scientific">Fusarium napiforme</name>
    <dbReference type="NCBI Taxonomy" id="42672"/>
    <lineage>
        <taxon>Eukaryota</taxon>
        <taxon>Fungi</taxon>
        <taxon>Dikarya</taxon>
        <taxon>Ascomycota</taxon>
        <taxon>Pezizomycotina</taxon>
        <taxon>Sordariomycetes</taxon>
        <taxon>Hypocreomycetidae</taxon>
        <taxon>Hypocreales</taxon>
        <taxon>Nectriaceae</taxon>
        <taxon>Fusarium</taxon>
        <taxon>Fusarium fujikuroi species complex</taxon>
    </lineage>
</organism>
<dbReference type="InterPro" id="IPR001202">
    <property type="entry name" value="WW_dom"/>
</dbReference>
<feature type="compositionally biased region" description="Low complexity" evidence="1">
    <location>
        <begin position="249"/>
        <end position="321"/>
    </location>
</feature>
<feature type="region of interest" description="Disordered" evidence="1">
    <location>
        <begin position="1"/>
        <end position="214"/>
    </location>
</feature>
<dbReference type="EMBL" id="JAAOAO010000073">
    <property type="protein sequence ID" value="KAF5564583.1"/>
    <property type="molecule type" value="Genomic_DNA"/>
</dbReference>
<feature type="compositionally biased region" description="Low complexity" evidence="1">
    <location>
        <begin position="230"/>
        <end position="239"/>
    </location>
</feature>
<dbReference type="InterPro" id="IPR036020">
    <property type="entry name" value="WW_dom_sf"/>
</dbReference>
<accession>A0A8H5K0E0</accession>
<feature type="compositionally biased region" description="Low complexity" evidence="1">
    <location>
        <begin position="651"/>
        <end position="679"/>
    </location>
</feature>
<feature type="compositionally biased region" description="Acidic residues" evidence="1">
    <location>
        <begin position="631"/>
        <end position="642"/>
    </location>
</feature>
<dbReference type="SMART" id="SM00456">
    <property type="entry name" value="WW"/>
    <property type="match status" value="3"/>
</dbReference>
<evidence type="ECO:0000313" key="4">
    <source>
        <dbReference type="Proteomes" id="UP000574317"/>
    </source>
</evidence>
<feature type="region of interest" description="Disordered" evidence="1">
    <location>
        <begin position="249"/>
        <end position="333"/>
    </location>
</feature>
<comment type="caution">
    <text evidence="3">The sequence shown here is derived from an EMBL/GenBank/DDBJ whole genome shotgun (WGS) entry which is preliminary data.</text>
</comment>
<evidence type="ECO:0000259" key="2">
    <source>
        <dbReference type="PROSITE" id="PS50020"/>
    </source>
</evidence>
<dbReference type="Gene3D" id="2.20.70.10">
    <property type="match status" value="2"/>
</dbReference>
<feature type="region of interest" description="Disordered" evidence="1">
    <location>
        <begin position="622"/>
        <end position="679"/>
    </location>
</feature>
<evidence type="ECO:0000313" key="3">
    <source>
        <dbReference type="EMBL" id="KAF5564583.1"/>
    </source>
</evidence>
<reference evidence="3 4" key="1">
    <citation type="submission" date="2020-05" db="EMBL/GenBank/DDBJ databases">
        <title>Identification and distribution of gene clusters putatively required for synthesis of sphingolipid metabolism inhibitors in phylogenetically diverse species of the filamentous fungus Fusarium.</title>
        <authorList>
            <person name="Kim H.-S."/>
            <person name="Busman M."/>
            <person name="Brown D.W."/>
            <person name="Divon H."/>
            <person name="Uhlig S."/>
            <person name="Proctor R.H."/>
        </authorList>
    </citation>
    <scope>NUCLEOTIDE SEQUENCE [LARGE SCALE GENOMIC DNA]</scope>
    <source>
        <strain evidence="3 4">NRRL 25196</strain>
    </source>
</reference>
<dbReference type="Pfam" id="PF00397">
    <property type="entry name" value="WW"/>
    <property type="match status" value="2"/>
</dbReference>
<proteinExistence type="predicted"/>